<feature type="coiled-coil region" evidence="11">
    <location>
        <begin position="40"/>
        <end position="67"/>
    </location>
</feature>
<keyword evidence="5" id="KW-0418">Kinase</keyword>
<feature type="region of interest" description="Disordered" evidence="12">
    <location>
        <begin position="335"/>
        <end position="355"/>
    </location>
</feature>
<feature type="compositionally biased region" description="Polar residues" evidence="12">
    <location>
        <begin position="298"/>
        <end position="312"/>
    </location>
</feature>
<keyword evidence="6 9" id="KW-0067">ATP-binding</keyword>
<evidence type="ECO:0000256" key="2">
    <source>
        <dbReference type="ARBA" id="ARBA00022527"/>
    </source>
</evidence>
<gene>
    <name evidence="14" type="ORF">NDES1114_LOCUS28332</name>
</gene>
<name>A0A7S1W0K7_NEODS</name>
<keyword evidence="2 10" id="KW-0723">Serine/threonine-protein kinase</keyword>
<dbReference type="EC" id="2.7.11.1" evidence="1"/>
<evidence type="ECO:0000256" key="5">
    <source>
        <dbReference type="ARBA" id="ARBA00022777"/>
    </source>
</evidence>
<comment type="catalytic activity">
    <reaction evidence="7">
        <text>L-threonyl-[protein] + ATP = O-phospho-L-threonyl-[protein] + ADP + H(+)</text>
        <dbReference type="Rhea" id="RHEA:46608"/>
        <dbReference type="Rhea" id="RHEA-COMP:11060"/>
        <dbReference type="Rhea" id="RHEA-COMP:11605"/>
        <dbReference type="ChEBI" id="CHEBI:15378"/>
        <dbReference type="ChEBI" id="CHEBI:30013"/>
        <dbReference type="ChEBI" id="CHEBI:30616"/>
        <dbReference type="ChEBI" id="CHEBI:61977"/>
        <dbReference type="ChEBI" id="CHEBI:456216"/>
        <dbReference type="EC" id="2.7.11.1"/>
    </reaction>
</comment>
<proteinExistence type="inferred from homology"/>
<dbReference type="SMART" id="SM00220">
    <property type="entry name" value="S_TKc"/>
    <property type="match status" value="1"/>
</dbReference>
<dbReference type="InterPro" id="IPR017441">
    <property type="entry name" value="Protein_kinase_ATP_BS"/>
</dbReference>
<dbReference type="GO" id="GO:0005524">
    <property type="term" value="F:ATP binding"/>
    <property type="evidence" value="ECO:0007669"/>
    <property type="project" value="UniProtKB-UniRule"/>
</dbReference>
<dbReference type="GO" id="GO:0004674">
    <property type="term" value="F:protein serine/threonine kinase activity"/>
    <property type="evidence" value="ECO:0007669"/>
    <property type="project" value="UniProtKB-KW"/>
</dbReference>
<evidence type="ECO:0000256" key="12">
    <source>
        <dbReference type="SAM" id="MobiDB-lite"/>
    </source>
</evidence>
<dbReference type="Gene3D" id="1.10.510.10">
    <property type="entry name" value="Transferase(Phosphotransferase) domain 1"/>
    <property type="match status" value="1"/>
</dbReference>
<evidence type="ECO:0000256" key="3">
    <source>
        <dbReference type="ARBA" id="ARBA00022679"/>
    </source>
</evidence>
<comment type="similarity">
    <text evidence="10">Belongs to the protein kinase superfamily.</text>
</comment>
<dbReference type="FunFam" id="3.30.200.20:FF:000042">
    <property type="entry name" value="Aurora kinase A"/>
    <property type="match status" value="1"/>
</dbReference>
<sequence length="456" mass="49998">MSTKRMGKYELGRVLGHGSFSKVRLGTDTTNGEVFAVKIIDKAQLAKQRLEEQLKREIAVLKTLRHKHIVAMREVLQTSRHIYIVLELVEGGELFEQIVQERRFPEEKARRYFQQLILAVKYCHKQGIAHRDLKPENLLLDKAGHIKISDFGLANLTNDSGDLMSTVCGTPNYVAPEVIRDQGYSGFSADVWSCGIILYVMMSGHQAFDDPNVKALFNKIERGEYQMSRYFTEGAKDLISKILVVDAAKRLTIEEIIQHPWFQVGFDASQLAQTEQIIDVTDDDKKGALQTIPDSDPAASTNPGDGVETQTGDDGFAIAQRMMGATLGSLSKSNPLPSANVASPSGPPPQAPAGAVRGLLYKGKLDAAIKDIHAALKTMAPNVNCMKGEGHTTELKGFVNAKRGLVTFVVEVTPTTVPQMVLVEAKKGRGDVLDFGDMLSQLHTLLAGKVLSQPTM</sequence>
<dbReference type="PANTHER" id="PTHR43895">
    <property type="entry name" value="CALCIUM/CALMODULIN-DEPENDENT PROTEIN KINASE KINASE-RELATED"/>
    <property type="match status" value="1"/>
</dbReference>
<dbReference type="InterPro" id="IPR011009">
    <property type="entry name" value="Kinase-like_dom_sf"/>
</dbReference>
<dbReference type="Pfam" id="PF00069">
    <property type="entry name" value="Pkinase"/>
    <property type="match status" value="1"/>
</dbReference>
<dbReference type="InterPro" id="IPR008271">
    <property type="entry name" value="Ser/Thr_kinase_AS"/>
</dbReference>
<dbReference type="InterPro" id="IPR000719">
    <property type="entry name" value="Prot_kinase_dom"/>
</dbReference>
<keyword evidence="3" id="KW-0808">Transferase</keyword>
<organism evidence="14">
    <name type="scientific">Neobodo designis</name>
    <name type="common">Flagellated protozoan</name>
    <name type="synonym">Bodo designis</name>
    <dbReference type="NCBI Taxonomy" id="312471"/>
    <lineage>
        <taxon>Eukaryota</taxon>
        <taxon>Discoba</taxon>
        <taxon>Euglenozoa</taxon>
        <taxon>Kinetoplastea</taxon>
        <taxon>Metakinetoplastina</taxon>
        <taxon>Neobodonida</taxon>
        <taxon>Neobodo</taxon>
    </lineage>
</organism>
<dbReference type="FunFam" id="1.10.510.10:FF:000279">
    <property type="entry name" value="Non-specific serine/threonine protein kinase"/>
    <property type="match status" value="1"/>
</dbReference>
<dbReference type="CDD" id="cd14003">
    <property type="entry name" value="STKc_AMPK-like"/>
    <property type="match status" value="1"/>
</dbReference>
<feature type="domain" description="Protein kinase" evidence="13">
    <location>
        <begin position="9"/>
        <end position="262"/>
    </location>
</feature>
<dbReference type="PROSITE" id="PS00108">
    <property type="entry name" value="PROTEIN_KINASE_ST"/>
    <property type="match status" value="1"/>
</dbReference>
<evidence type="ECO:0000256" key="4">
    <source>
        <dbReference type="ARBA" id="ARBA00022741"/>
    </source>
</evidence>
<evidence type="ECO:0000259" key="13">
    <source>
        <dbReference type="PROSITE" id="PS50011"/>
    </source>
</evidence>
<feature type="region of interest" description="Disordered" evidence="12">
    <location>
        <begin position="287"/>
        <end position="312"/>
    </location>
</feature>
<dbReference type="GO" id="GO:0007165">
    <property type="term" value="P:signal transduction"/>
    <property type="evidence" value="ECO:0007669"/>
    <property type="project" value="TreeGrafter"/>
</dbReference>
<dbReference type="EMBL" id="HBGF01042304">
    <property type="protein sequence ID" value="CAD9142296.1"/>
    <property type="molecule type" value="Transcribed_RNA"/>
</dbReference>
<evidence type="ECO:0000256" key="11">
    <source>
        <dbReference type="SAM" id="Coils"/>
    </source>
</evidence>
<evidence type="ECO:0000256" key="8">
    <source>
        <dbReference type="ARBA" id="ARBA00048679"/>
    </source>
</evidence>
<evidence type="ECO:0000313" key="14">
    <source>
        <dbReference type="EMBL" id="CAD9142296.1"/>
    </source>
</evidence>
<feature type="binding site" evidence="9">
    <location>
        <position position="38"/>
    </location>
    <ligand>
        <name>ATP</name>
        <dbReference type="ChEBI" id="CHEBI:30616"/>
    </ligand>
</feature>
<accession>A0A7S1W0K7</accession>
<evidence type="ECO:0000256" key="7">
    <source>
        <dbReference type="ARBA" id="ARBA00047899"/>
    </source>
</evidence>
<evidence type="ECO:0000256" key="10">
    <source>
        <dbReference type="RuleBase" id="RU000304"/>
    </source>
</evidence>
<comment type="catalytic activity">
    <reaction evidence="8">
        <text>L-seryl-[protein] + ATP = O-phospho-L-seryl-[protein] + ADP + H(+)</text>
        <dbReference type="Rhea" id="RHEA:17989"/>
        <dbReference type="Rhea" id="RHEA-COMP:9863"/>
        <dbReference type="Rhea" id="RHEA-COMP:11604"/>
        <dbReference type="ChEBI" id="CHEBI:15378"/>
        <dbReference type="ChEBI" id="CHEBI:29999"/>
        <dbReference type="ChEBI" id="CHEBI:30616"/>
        <dbReference type="ChEBI" id="CHEBI:83421"/>
        <dbReference type="ChEBI" id="CHEBI:456216"/>
        <dbReference type="EC" id="2.7.11.1"/>
    </reaction>
</comment>
<keyword evidence="4 9" id="KW-0547">Nucleotide-binding</keyword>
<dbReference type="PROSITE" id="PS00107">
    <property type="entry name" value="PROTEIN_KINASE_ATP"/>
    <property type="match status" value="1"/>
</dbReference>
<protein>
    <recommendedName>
        <fullName evidence="1">non-specific serine/threonine protein kinase</fullName>
        <ecNumber evidence="1">2.7.11.1</ecNumber>
    </recommendedName>
</protein>
<dbReference type="PANTHER" id="PTHR43895:SF32">
    <property type="entry name" value="SERINE_THREONINE-PROTEIN KINASE CHK1"/>
    <property type="match status" value="1"/>
</dbReference>
<evidence type="ECO:0000256" key="9">
    <source>
        <dbReference type="PROSITE-ProRule" id="PRU10141"/>
    </source>
</evidence>
<reference evidence="14" key="1">
    <citation type="submission" date="2021-01" db="EMBL/GenBank/DDBJ databases">
        <authorList>
            <person name="Corre E."/>
            <person name="Pelletier E."/>
            <person name="Niang G."/>
            <person name="Scheremetjew M."/>
            <person name="Finn R."/>
            <person name="Kale V."/>
            <person name="Holt S."/>
            <person name="Cochrane G."/>
            <person name="Meng A."/>
            <person name="Brown T."/>
            <person name="Cohen L."/>
        </authorList>
    </citation>
    <scope>NUCLEOTIDE SEQUENCE</scope>
    <source>
        <strain evidence="14">CCAP 1951/1</strain>
    </source>
</reference>
<dbReference type="PROSITE" id="PS50011">
    <property type="entry name" value="PROTEIN_KINASE_DOM"/>
    <property type="match status" value="1"/>
</dbReference>
<evidence type="ECO:0000256" key="6">
    <source>
        <dbReference type="ARBA" id="ARBA00022840"/>
    </source>
</evidence>
<keyword evidence="11" id="KW-0175">Coiled coil</keyword>
<dbReference type="SUPFAM" id="SSF56112">
    <property type="entry name" value="Protein kinase-like (PK-like)"/>
    <property type="match status" value="1"/>
</dbReference>
<dbReference type="AlphaFoldDB" id="A0A7S1W0K7"/>
<evidence type="ECO:0000256" key="1">
    <source>
        <dbReference type="ARBA" id="ARBA00012513"/>
    </source>
</evidence>